<evidence type="ECO:0000256" key="1">
    <source>
        <dbReference type="SAM" id="SignalP"/>
    </source>
</evidence>
<gene>
    <name evidence="2" type="ORF">CCHR01_18146</name>
</gene>
<accession>A0AAD9A0M2</accession>
<feature type="non-terminal residue" evidence="2">
    <location>
        <position position="1"/>
    </location>
</feature>
<evidence type="ECO:0000313" key="2">
    <source>
        <dbReference type="EMBL" id="KAK1839226.1"/>
    </source>
</evidence>
<reference evidence="2" key="1">
    <citation type="submission" date="2023-01" db="EMBL/GenBank/DDBJ databases">
        <title>Colletotrichum chrysophilum M932 genome sequence.</title>
        <authorList>
            <person name="Baroncelli R."/>
        </authorList>
    </citation>
    <scope>NUCLEOTIDE SEQUENCE</scope>
    <source>
        <strain evidence="2">M932</strain>
    </source>
</reference>
<dbReference type="AlphaFoldDB" id="A0AAD9A0M2"/>
<keyword evidence="1" id="KW-0732">Signal</keyword>
<organism evidence="2 3">
    <name type="scientific">Colletotrichum chrysophilum</name>
    <dbReference type="NCBI Taxonomy" id="1836956"/>
    <lineage>
        <taxon>Eukaryota</taxon>
        <taxon>Fungi</taxon>
        <taxon>Dikarya</taxon>
        <taxon>Ascomycota</taxon>
        <taxon>Pezizomycotina</taxon>
        <taxon>Sordariomycetes</taxon>
        <taxon>Hypocreomycetidae</taxon>
        <taxon>Glomerellales</taxon>
        <taxon>Glomerellaceae</taxon>
        <taxon>Colletotrichum</taxon>
        <taxon>Colletotrichum gloeosporioides species complex</taxon>
    </lineage>
</organism>
<protein>
    <submittedName>
        <fullName evidence="2">Cell wall protein</fullName>
    </submittedName>
</protein>
<evidence type="ECO:0000313" key="3">
    <source>
        <dbReference type="Proteomes" id="UP001243330"/>
    </source>
</evidence>
<feature type="chain" id="PRO_5042074529" evidence="1">
    <location>
        <begin position="20"/>
        <end position="99"/>
    </location>
</feature>
<proteinExistence type="predicted"/>
<name>A0AAD9A0M2_9PEZI</name>
<keyword evidence="3" id="KW-1185">Reference proteome</keyword>
<dbReference type="Proteomes" id="UP001243330">
    <property type="component" value="Unassembled WGS sequence"/>
</dbReference>
<comment type="caution">
    <text evidence="2">The sequence shown here is derived from an EMBL/GenBank/DDBJ whole genome shotgun (WGS) entry which is preliminary data.</text>
</comment>
<dbReference type="EMBL" id="JAQOWY010000701">
    <property type="protein sequence ID" value="KAK1839226.1"/>
    <property type="molecule type" value="Genomic_DNA"/>
</dbReference>
<feature type="signal peptide" evidence="1">
    <location>
        <begin position="1"/>
        <end position="19"/>
    </location>
</feature>
<sequence>MQIQSVLVTIGALAATAAAKPNHLPFKHKDGSLAIVNGTIVTLTRVHQQVETWCPEPTTLYFNNRTYKIDKPTTFKIPDCPCTEIYTTNYDHGYYPTGV</sequence>